<dbReference type="PANTHER" id="PTHR11311:SF15">
    <property type="entry name" value="SPONDIN-2"/>
    <property type="match status" value="1"/>
</dbReference>
<comment type="caution">
    <text evidence="7">The sequence shown here is derived from an EMBL/GenBank/DDBJ whole genome shotgun (WGS) entry which is preliminary data.</text>
</comment>
<evidence type="ECO:0000259" key="6">
    <source>
        <dbReference type="Pfam" id="PF19028"/>
    </source>
</evidence>
<dbReference type="InterPro" id="IPR044004">
    <property type="entry name" value="TSP1_spondin_dom"/>
</dbReference>
<evidence type="ECO:0000313" key="8">
    <source>
        <dbReference type="Proteomes" id="UP000649617"/>
    </source>
</evidence>
<keyword evidence="5" id="KW-1133">Transmembrane helix</keyword>
<dbReference type="Proteomes" id="UP000649617">
    <property type="component" value="Unassembled WGS sequence"/>
</dbReference>
<feature type="domain" description="Spondin-like TSP1" evidence="6">
    <location>
        <begin position="823"/>
        <end position="875"/>
    </location>
</feature>
<protein>
    <submittedName>
        <fullName evidence="7">Spon1 protein</fullName>
    </submittedName>
</protein>
<accession>A0A812QR87</accession>
<dbReference type="Gene3D" id="2.60.120.10">
    <property type="entry name" value="Jelly Rolls"/>
    <property type="match status" value="1"/>
</dbReference>
<dbReference type="Gene3D" id="2.20.100.10">
    <property type="entry name" value="Thrombospondin type-1 (TSP1) repeat"/>
    <property type="match status" value="3"/>
</dbReference>
<dbReference type="EMBL" id="CAJNIZ010017546">
    <property type="protein sequence ID" value="CAE7399706.1"/>
    <property type="molecule type" value="Genomic_DNA"/>
</dbReference>
<dbReference type="SUPFAM" id="SSF82895">
    <property type="entry name" value="TSP-1 type 1 repeat"/>
    <property type="match status" value="3"/>
</dbReference>
<evidence type="ECO:0000256" key="2">
    <source>
        <dbReference type="ARBA" id="ARBA00023157"/>
    </source>
</evidence>
<proteinExistence type="predicted"/>
<gene>
    <name evidence="7" type="primary">Spon1</name>
    <name evidence="7" type="ORF">SPIL2461_LOCUS9852</name>
</gene>
<keyword evidence="1" id="KW-0732">Signal</keyword>
<evidence type="ECO:0000256" key="1">
    <source>
        <dbReference type="ARBA" id="ARBA00022729"/>
    </source>
</evidence>
<feature type="transmembrane region" description="Helical" evidence="5">
    <location>
        <begin position="202"/>
        <end position="225"/>
    </location>
</feature>
<dbReference type="OrthoDB" id="422623at2759"/>
<reference evidence="7" key="1">
    <citation type="submission" date="2021-02" db="EMBL/GenBank/DDBJ databases">
        <authorList>
            <person name="Dougan E. K."/>
            <person name="Rhodes N."/>
            <person name="Thang M."/>
            <person name="Chan C."/>
        </authorList>
    </citation>
    <scope>NUCLEOTIDE SEQUENCE</scope>
</reference>
<dbReference type="Pfam" id="PF19028">
    <property type="entry name" value="TSP1_spondin"/>
    <property type="match status" value="1"/>
</dbReference>
<dbReference type="InterPro" id="IPR014710">
    <property type="entry name" value="RmlC-like_jellyroll"/>
</dbReference>
<dbReference type="AlphaFoldDB" id="A0A812QR87"/>
<keyword evidence="3" id="KW-0325">Glycoprotein</keyword>
<keyword evidence="5" id="KW-0472">Membrane</keyword>
<name>A0A812QR87_SYMPI</name>
<dbReference type="PANTHER" id="PTHR11311">
    <property type="entry name" value="SPONDIN"/>
    <property type="match status" value="1"/>
</dbReference>
<keyword evidence="8" id="KW-1185">Reference proteome</keyword>
<evidence type="ECO:0000256" key="3">
    <source>
        <dbReference type="ARBA" id="ARBA00023180"/>
    </source>
</evidence>
<feature type="transmembrane region" description="Helical" evidence="5">
    <location>
        <begin position="268"/>
        <end position="290"/>
    </location>
</feature>
<sequence>MMQDFSRQITYALEEEEVDQSKGRFEVHRGWRQVCRAPSEKRKALVTTRSSFHADMGDPGALTKQRMLLKLCSVGWSLCSILFVILDFVLIPLTAFQVSHDLLNGLITTFWALRLVSKASSAWTRPRQLRKIARLVLGLLLVSARLAHALRPANSSHFAWGILLMLQLVRLAALPHLYEASGLAVLVHDTLRKTSREARASWNLAWMGVGSVACLHCLTCAWYVVGSQTDGWAQALAGLPWDALARLPPSRITENMELHTSPERMLSVLSTALCVLFASIFTSVAPWHVLHMVTNDISDLRRLSRMHKEAEDKLCDFLQVLGGKVFKFSCFEMYSLLFAWRAVEAHPVPRDLEQQLKSYARRHMRRVMPPGKDEIAPSLPHFLYDELCREAFSPVLSGHTLFHGLCTKYSSVQRDLCVRYLTDWSIMAQETLFLPGLPCESMLFVVRGSITYSKSDLPAPASSIVPLEPPWPASVLPAPSRADDVVSKLSEGDWLCEHCLWTHWNYLGQARADAGADLLCLSHDKVFELARTNRDAGSEMAKYAALAINLLNSIPEENLSDLPFELRFKVIFEGDSITRWSIGVGDGHVMSFSSKEVVFTAKAHGTSKPPAIIDMKMQAATLFIATADQQISRIDADALLTSSSKTPMVQVLYKDLGQICSLSVAGTYLLWATAREVTLGTVDGPEVLVAQRPVLSHDSLQDLVGSEVQVMQVELAADASSFFLAAWDPGEQVMSIFQVSITLDSLDTAIVEHQQLRQLRRTWPSQSIRILATPFSAFVFDNRTIWGLPSLLEEDTSPHLLYQSKTSARISGLGYFFQKGLDCAVSDWLNVSLCSASCGGGIVRQAREILADASEGGSSCPAELERELPCNELQCPVDCRMSEWKDEGQCSRSCGGGTIRQTRAVLSHPLFGGQPCSRVLQHHVLCNSHPCEGRDCEMSQWMDQGQCSRSCGGGLQRQFREVLKEASIGGQSCSDMNTSRVVLCNPVPCKAEGFDPVAAGRATGFDFNIQDFCDSSEGCSSGRRGHKVKESNGLQRGG</sequence>
<dbReference type="InterPro" id="IPR051418">
    <property type="entry name" value="Spondin/Thrombospondin_T1"/>
</dbReference>
<dbReference type="InterPro" id="IPR018490">
    <property type="entry name" value="cNMP-bd_dom_sf"/>
</dbReference>
<dbReference type="PROSITE" id="PS50092">
    <property type="entry name" value="TSP1"/>
    <property type="match status" value="3"/>
</dbReference>
<dbReference type="SMART" id="SM00209">
    <property type="entry name" value="TSP1"/>
    <property type="match status" value="3"/>
</dbReference>
<feature type="transmembrane region" description="Helical" evidence="5">
    <location>
        <begin position="74"/>
        <end position="96"/>
    </location>
</feature>
<feature type="region of interest" description="Disordered" evidence="4">
    <location>
        <begin position="1017"/>
        <end position="1038"/>
    </location>
</feature>
<dbReference type="Pfam" id="PF00090">
    <property type="entry name" value="TSP_1"/>
    <property type="match status" value="1"/>
</dbReference>
<evidence type="ECO:0000256" key="5">
    <source>
        <dbReference type="SAM" id="Phobius"/>
    </source>
</evidence>
<organism evidence="7 8">
    <name type="scientific">Symbiodinium pilosum</name>
    <name type="common">Dinoflagellate</name>
    <dbReference type="NCBI Taxonomy" id="2952"/>
    <lineage>
        <taxon>Eukaryota</taxon>
        <taxon>Sar</taxon>
        <taxon>Alveolata</taxon>
        <taxon>Dinophyceae</taxon>
        <taxon>Suessiales</taxon>
        <taxon>Symbiodiniaceae</taxon>
        <taxon>Symbiodinium</taxon>
    </lineage>
</organism>
<keyword evidence="5" id="KW-0812">Transmembrane</keyword>
<dbReference type="SUPFAM" id="SSF51206">
    <property type="entry name" value="cAMP-binding domain-like"/>
    <property type="match status" value="1"/>
</dbReference>
<keyword evidence="2" id="KW-1015">Disulfide bond</keyword>
<evidence type="ECO:0000256" key="4">
    <source>
        <dbReference type="SAM" id="MobiDB-lite"/>
    </source>
</evidence>
<dbReference type="InterPro" id="IPR000884">
    <property type="entry name" value="TSP1_rpt"/>
</dbReference>
<evidence type="ECO:0000313" key="7">
    <source>
        <dbReference type="EMBL" id="CAE7399706.1"/>
    </source>
</evidence>
<dbReference type="InterPro" id="IPR036383">
    <property type="entry name" value="TSP1_rpt_sf"/>
</dbReference>